<evidence type="ECO:0000313" key="13">
    <source>
        <dbReference type="EMBL" id="GED98001.1"/>
    </source>
</evidence>
<keyword evidence="5 9" id="KW-0547">Nucleotide-binding</keyword>
<keyword evidence="14" id="KW-1185">Reference proteome</keyword>
<keyword evidence="7 11" id="KW-1133">Transmembrane helix</keyword>
<gene>
    <name evidence="13" type="ORF">nbrc107697_20400</name>
</gene>
<accession>A0A7I9UYU8</accession>
<dbReference type="GO" id="GO:0003677">
    <property type="term" value="F:DNA binding"/>
    <property type="evidence" value="ECO:0007669"/>
    <property type="project" value="InterPro"/>
</dbReference>
<dbReference type="PANTHER" id="PTHR22683">
    <property type="entry name" value="SPORULATION PROTEIN RELATED"/>
    <property type="match status" value="1"/>
</dbReference>
<dbReference type="Gene3D" id="3.40.50.300">
    <property type="entry name" value="P-loop containing nucleotide triphosphate hydrolases"/>
    <property type="match status" value="4"/>
</dbReference>
<evidence type="ECO:0000256" key="7">
    <source>
        <dbReference type="ARBA" id="ARBA00022989"/>
    </source>
</evidence>
<feature type="binding site" evidence="9">
    <location>
        <begin position="487"/>
        <end position="494"/>
    </location>
    <ligand>
        <name>ATP</name>
        <dbReference type="ChEBI" id="CHEBI:30616"/>
    </ligand>
</feature>
<evidence type="ECO:0000256" key="4">
    <source>
        <dbReference type="ARBA" id="ARBA00022737"/>
    </source>
</evidence>
<sequence>MTTDGFVRRARRKQPRPPGGDLALQPPPEIPRAVPPNILLRLLPVVMVVAMVGMIALFITIGGSAALRNPMMLMFPMMMMVSMAGMFFGGGNRGNGKRAAELNEERKDYLRYLGRMREEVETTTKDQHDSLAWSHPEPAALLPAIGGTRMWERRPDDPDFCHVRVGIGSQRLATRLSPPDTGPLEDLEPVSMMALRRFIRSHTVARGMPTAVSMRGFASIGIEGSTERVHALLRSMLVQIATMHGPDHVRIAVICADPDAEAWSWLKWVPHALHPAETDGIGPARMLYRSLGDFDKNHGPDLIERGRWARSAPPTQGRVQWVVVLADGYVSGSEPVINDGGLDSVTVIDIRGAAYELTARKGLQLEIKDDGVLAARTATDSEEFAVADQVSVSLAETIARRMARYRLATAAQLVNLTPDTEVSDPGLMRLIGAGDAGRIDPAVVWRTRSARERLRVPIGIRRDGSPMELDIKEAAEYGMGPHGLCIGATGSGKSEFLRTLVLSMVATHSPDALNLVLVDFKGGATFLGLDELPHVAAVITNLEEELAMVDRMRDALAGEMNRRQELLRSAGNFANVGDYEKARRNGAELDPLPALFIVVDEFSELLSQKPDFAELFVMIGRLGRSLHVHLLLASQRLEEGKLRGLDSHLSYRIGLKTFSAAESRAVLGVPDAYHLPSLPGSAFLKSDADDPVRFNASYVSGPYLPGVDEAGGGSGLGRRTLGGGALKLFTASPVAVDAVESTSDEPAAVRPSAEPQPLIRDGRTVTLLDMVVSRLVGHGRPAHEVWLPPLEASPAVNNLFPNDDWRSPDVVRGALVVPLGIEDRPYDQRRDTLYVDVSGAQGHVAIVGGPQSGKSTTVRSFIMATAATHSPAEAQFYCLDFGGGTLTGLAGLSHVGSVATRMEDDRARRTVAEMVALLRQREARFRDWGIESIRDFRRRKRAALAAGADDPVLEDEFGDVFLVVDGWSVIRGEYEMLEEQLTALAGQGLSYGIHLVLTASRWMEIRPAVKDLIGTRLELRLGDPADSEIDRKVAQLVPNGRPGRGLTPSALHMLIALPRLDGSSDPTTLQEGIVDSIAQVADAYGDLVAPDVRMLPERVDRAELAARAWEIHERKPTSVALGVNEAELAPIVLNFAAQPHLLVFGDTECGKTALMRTLLRGLVENSTPAQTKIVLVDYRRTLLGEVEGNHLAGYATQAGTTAQLLTDLAGVLESRQPGPDITPKELRDRTWWEGPEFYVVVDDYDMVAVASGNPITPILDYLAQARDVGLHLILARRAGGASRALYDPIIARMKDVSADGLVMSGSKEEGILLGTTKCAPRPPGQAMLVSRHHGEGLVQVAWSPPKDI</sequence>
<feature type="binding site" evidence="9">
    <location>
        <begin position="848"/>
        <end position="855"/>
    </location>
    <ligand>
        <name>ATP</name>
        <dbReference type="ChEBI" id="CHEBI:30616"/>
    </ligand>
</feature>
<dbReference type="SUPFAM" id="SSF52540">
    <property type="entry name" value="P-loop containing nucleoside triphosphate hydrolases"/>
    <property type="match status" value="3"/>
</dbReference>
<evidence type="ECO:0000313" key="14">
    <source>
        <dbReference type="Proteomes" id="UP000444980"/>
    </source>
</evidence>
<dbReference type="EMBL" id="BJOU01000001">
    <property type="protein sequence ID" value="GED98001.1"/>
    <property type="molecule type" value="Genomic_DNA"/>
</dbReference>
<dbReference type="SMART" id="SM00382">
    <property type="entry name" value="AAA"/>
    <property type="match status" value="3"/>
</dbReference>
<feature type="region of interest" description="Disordered" evidence="10">
    <location>
        <begin position="1"/>
        <end position="28"/>
    </location>
</feature>
<dbReference type="InterPro" id="IPR003593">
    <property type="entry name" value="AAA+_ATPase"/>
</dbReference>
<feature type="domain" description="FtsK" evidence="12">
    <location>
        <begin position="830"/>
        <end position="1028"/>
    </location>
</feature>
<evidence type="ECO:0000259" key="12">
    <source>
        <dbReference type="PROSITE" id="PS50901"/>
    </source>
</evidence>
<evidence type="ECO:0000256" key="3">
    <source>
        <dbReference type="ARBA" id="ARBA00022692"/>
    </source>
</evidence>
<dbReference type="InterPro" id="IPR023837">
    <property type="entry name" value="EccCb-like_Actinobacteria"/>
</dbReference>
<dbReference type="PANTHER" id="PTHR22683:SF1">
    <property type="entry name" value="TYPE VII SECRETION SYSTEM PROTEIN ESSC"/>
    <property type="match status" value="1"/>
</dbReference>
<dbReference type="OrthoDB" id="9807790at2"/>
<dbReference type="NCBIfam" id="TIGR03925">
    <property type="entry name" value="T7SS_EccC_b"/>
    <property type="match status" value="1"/>
</dbReference>
<dbReference type="GO" id="GO:0005886">
    <property type="term" value="C:plasma membrane"/>
    <property type="evidence" value="ECO:0007669"/>
    <property type="project" value="UniProtKB-SubCell"/>
</dbReference>
<evidence type="ECO:0000256" key="6">
    <source>
        <dbReference type="ARBA" id="ARBA00022840"/>
    </source>
</evidence>
<comment type="subcellular location">
    <subcellularLocation>
        <location evidence="1">Cell membrane</location>
        <topology evidence="1">Multi-pass membrane protein</topology>
    </subcellularLocation>
</comment>
<feature type="domain" description="FtsK" evidence="12">
    <location>
        <begin position="464"/>
        <end position="664"/>
    </location>
</feature>
<reference evidence="14" key="1">
    <citation type="submission" date="2019-06" db="EMBL/GenBank/DDBJ databases">
        <title>Gordonia isolated from sludge of a wastewater treatment plant.</title>
        <authorList>
            <person name="Tamura T."/>
            <person name="Aoyama K."/>
            <person name="Kang Y."/>
            <person name="Saito S."/>
            <person name="Akiyama N."/>
            <person name="Yazawa K."/>
            <person name="Gonoi T."/>
            <person name="Mikami Y."/>
        </authorList>
    </citation>
    <scope>NUCLEOTIDE SEQUENCE [LARGE SCALE GENOMIC DNA]</scope>
    <source>
        <strain evidence="14">NBRC 107697</strain>
    </source>
</reference>
<dbReference type="InterPro" id="IPR023836">
    <property type="entry name" value="EccCa-like_Actinobacteria"/>
</dbReference>
<keyword evidence="3 11" id="KW-0812">Transmembrane</keyword>
<comment type="caution">
    <text evidence="13">The sequence shown here is derived from an EMBL/GenBank/DDBJ whole genome shotgun (WGS) entry which is preliminary data.</text>
</comment>
<dbReference type="Pfam" id="PF01580">
    <property type="entry name" value="FtsK_SpoIIIE"/>
    <property type="match status" value="3"/>
</dbReference>
<dbReference type="NCBIfam" id="TIGR03924">
    <property type="entry name" value="T7SS_EccC_a"/>
    <property type="match status" value="1"/>
</dbReference>
<evidence type="ECO:0000256" key="1">
    <source>
        <dbReference type="ARBA" id="ARBA00004651"/>
    </source>
</evidence>
<organism evidence="13 14">
    <name type="scientific">Gordonia crocea</name>
    <dbReference type="NCBI Taxonomy" id="589162"/>
    <lineage>
        <taxon>Bacteria</taxon>
        <taxon>Bacillati</taxon>
        <taxon>Actinomycetota</taxon>
        <taxon>Actinomycetes</taxon>
        <taxon>Mycobacteriales</taxon>
        <taxon>Gordoniaceae</taxon>
        <taxon>Gordonia</taxon>
    </lineage>
</organism>
<dbReference type="PROSITE" id="PS50901">
    <property type="entry name" value="FTSK"/>
    <property type="match status" value="3"/>
</dbReference>
<feature type="binding site" evidence="9">
    <location>
        <begin position="1145"/>
        <end position="1152"/>
    </location>
    <ligand>
        <name>ATP</name>
        <dbReference type="ChEBI" id="CHEBI:30616"/>
    </ligand>
</feature>
<feature type="transmembrane region" description="Helical" evidence="11">
    <location>
        <begin position="38"/>
        <end position="59"/>
    </location>
</feature>
<evidence type="ECO:0000256" key="10">
    <source>
        <dbReference type="SAM" id="MobiDB-lite"/>
    </source>
</evidence>
<dbReference type="InterPro" id="IPR002543">
    <property type="entry name" value="FtsK_dom"/>
</dbReference>
<evidence type="ECO:0000256" key="8">
    <source>
        <dbReference type="ARBA" id="ARBA00023136"/>
    </source>
</evidence>
<dbReference type="RefSeq" id="WP_161927249.1">
    <property type="nucleotide sequence ID" value="NZ_BJOU01000001.1"/>
</dbReference>
<name>A0A7I9UYU8_9ACTN</name>
<dbReference type="Proteomes" id="UP000444980">
    <property type="component" value="Unassembled WGS sequence"/>
</dbReference>
<dbReference type="GO" id="GO:0005524">
    <property type="term" value="F:ATP binding"/>
    <property type="evidence" value="ECO:0007669"/>
    <property type="project" value="UniProtKB-UniRule"/>
</dbReference>
<feature type="domain" description="FtsK" evidence="12">
    <location>
        <begin position="1128"/>
        <end position="1311"/>
    </location>
</feature>
<dbReference type="InterPro" id="IPR050206">
    <property type="entry name" value="FtsK/SpoIIIE/SftA"/>
</dbReference>
<evidence type="ECO:0000256" key="11">
    <source>
        <dbReference type="SAM" id="Phobius"/>
    </source>
</evidence>
<dbReference type="InterPro" id="IPR027417">
    <property type="entry name" value="P-loop_NTPase"/>
</dbReference>
<keyword evidence="4" id="KW-0677">Repeat</keyword>
<evidence type="ECO:0000256" key="9">
    <source>
        <dbReference type="PROSITE-ProRule" id="PRU00289"/>
    </source>
</evidence>
<protein>
    <submittedName>
        <fullName evidence="13">Putative FtsK/SpoIIIE family protein</fullName>
    </submittedName>
</protein>
<evidence type="ECO:0000256" key="2">
    <source>
        <dbReference type="ARBA" id="ARBA00022475"/>
    </source>
</evidence>
<keyword evidence="2" id="KW-1003">Cell membrane</keyword>
<keyword evidence="8 11" id="KW-0472">Membrane</keyword>
<keyword evidence="6 9" id="KW-0067">ATP-binding</keyword>
<evidence type="ECO:0000256" key="5">
    <source>
        <dbReference type="ARBA" id="ARBA00022741"/>
    </source>
</evidence>
<proteinExistence type="predicted"/>